<protein>
    <submittedName>
        <fullName evidence="1">Uncharacterized protein</fullName>
    </submittedName>
</protein>
<name>A0A392SHK0_9FABA</name>
<organism evidence="1 2">
    <name type="scientific">Trifolium medium</name>
    <dbReference type="NCBI Taxonomy" id="97028"/>
    <lineage>
        <taxon>Eukaryota</taxon>
        <taxon>Viridiplantae</taxon>
        <taxon>Streptophyta</taxon>
        <taxon>Embryophyta</taxon>
        <taxon>Tracheophyta</taxon>
        <taxon>Spermatophyta</taxon>
        <taxon>Magnoliopsida</taxon>
        <taxon>eudicotyledons</taxon>
        <taxon>Gunneridae</taxon>
        <taxon>Pentapetalae</taxon>
        <taxon>rosids</taxon>
        <taxon>fabids</taxon>
        <taxon>Fabales</taxon>
        <taxon>Fabaceae</taxon>
        <taxon>Papilionoideae</taxon>
        <taxon>50 kb inversion clade</taxon>
        <taxon>NPAAA clade</taxon>
        <taxon>Hologalegina</taxon>
        <taxon>IRL clade</taxon>
        <taxon>Trifolieae</taxon>
        <taxon>Trifolium</taxon>
    </lineage>
</organism>
<proteinExistence type="predicted"/>
<dbReference type="EMBL" id="LXQA010372195">
    <property type="protein sequence ID" value="MCI47415.1"/>
    <property type="molecule type" value="Genomic_DNA"/>
</dbReference>
<dbReference type="Proteomes" id="UP000265520">
    <property type="component" value="Unassembled WGS sequence"/>
</dbReference>
<sequence>MFVVVSDGGVVLVFGGIGSVVPSCGFSRVVSVDVVRDGLTCGIGFLDEFGSESLGS</sequence>
<evidence type="ECO:0000313" key="1">
    <source>
        <dbReference type="EMBL" id="MCI47415.1"/>
    </source>
</evidence>
<comment type="caution">
    <text evidence="1">The sequence shown here is derived from an EMBL/GenBank/DDBJ whole genome shotgun (WGS) entry which is preliminary data.</text>
</comment>
<evidence type="ECO:0000313" key="2">
    <source>
        <dbReference type="Proteomes" id="UP000265520"/>
    </source>
</evidence>
<accession>A0A392SHK0</accession>
<keyword evidence="2" id="KW-1185">Reference proteome</keyword>
<reference evidence="1 2" key="1">
    <citation type="journal article" date="2018" name="Front. Plant Sci.">
        <title>Red Clover (Trifolium pratense) and Zigzag Clover (T. medium) - A Picture of Genomic Similarities and Differences.</title>
        <authorList>
            <person name="Dluhosova J."/>
            <person name="Istvanek J."/>
            <person name="Nedelnik J."/>
            <person name="Repkova J."/>
        </authorList>
    </citation>
    <scope>NUCLEOTIDE SEQUENCE [LARGE SCALE GENOMIC DNA]</scope>
    <source>
        <strain evidence="2">cv. 10/8</strain>
        <tissue evidence="1">Leaf</tissue>
    </source>
</reference>
<dbReference type="AlphaFoldDB" id="A0A392SHK0"/>